<evidence type="ECO:0000313" key="2">
    <source>
        <dbReference type="EMBL" id="QQP90753.1"/>
    </source>
</evidence>
<accession>A0ABX7BBT5</accession>
<keyword evidence="3" id="KW-1185">Reference proteome</keyword>
<sequence>METCAEVRVIPGPGQDEYFYNPEDRLEQGTHMATLKRKDGKGDKASRLDRGGLFRLDLGVPRETYVELFGRLRKTPSKGDVIAGPWDFTMIDTLMPHPSYGWDGWVSVINPSAKTFQEECRPLIGLAHARAVARFNERMGKNVSG</sequence>
<proteinExistence type="predicted"/>
<name>A0ABX7BBT5_9PROT</name>
<dbReference type="EMBL" id="CP067420">
    <property type="protein sequence ID" value="QQP90753.1"/>
    <property type="molecule type" value="Genomic_DNA"/>
</dbReference>
<feature type="domain" description="DUF6194" evidence="1">
    <location>
        <begin position="4"/>
        <end position="138"/>
    </location>
</feature>
<reference evidence="2" key="1">
    <citation type="submission" date="2021-02" db="EMBL/GenBank/DDBJ databases">
        <title>Skermanella TT6 skin isolate.</title>
        <authorList>
            <person name="Lee K."/>
            <person name="Ganzorig M."/>
        </authorList>
    </citation>
    <scope>NUCLEOTIDE SEQUENCE</scope>
    <source>
        <strain evidence="2">TT6</strain>
    </source>
</reference>
<protein>
    <recommendedName>
        <fullName evidence="1">DUF6194 domain-containing protein</fullName>
    </recommendedName>
</protein>
<dbReference type="Proteomes" id="UP000595197">
    <property type="component" value="Chromosome"/>
</dbReference>
<dbReference type="InterPro" id="IPR045676">
    <property type="entry name" value="DUF6194"/>
</dbReference>
<dbReference type="Pfam" id="PF19694">
    <property type="entry name" value="DUF6194"/>
    <property type="match status" value="1"/>
</dbReference>
<organism evidence="2 3">
    <name type="scientific">Skermanella cutis</name>
    <dbReference type="NCBI Taxonomy" id="2775420"/>
    <lineage>
        <taxon>Bacteria</taxon>
        <taxon>Pseudomonadati</taxon>
        <taxon>Pseudomonadota</taxon>
        <taxon>Alphaproteobacteria</taxon>
        <taxon>Rhodospirillales</taxon>
        <taxon>Azospirillaceae</taxon>
        <taxon>Skermanella</taxon>
    </lineage>
</organism>
<evidence type="ECO:0000313" key="3">
    <source>
        <dbReference type="Proteomes" id="UP000595197"/>
    </source>
</evidence>
<evidence type="ECO:0000259" key="1">
    <source>
        <dbReference type="Pfam" id="PF19694"/>
    </source>
</evidence>
<dbReference type="RefSeq" id="WP_201078054.1">
    <property type="nucleotide sequence ID" value="NZ_CP067420.1"/>
</dbReference>
<gene>
    <name evidence="2" type="ORF">IGS68_05880</name>
</gene>